<dbReference type="InterPro" id="IPR004045">
    <property type="entry name" value="Glutathione_S-Trfase_N"/>
</dbReference>
<dbReference type="InterPro" id="IPR036249">
    <property type="entry name" value="Thioredoxin-like_sf"/>
</dbReference>
<dbReference type="SFLD" id="SFLDG01150">
    <property type="entry name" value="Main.1:_Beta-like"/>
    <property type="match status" value="1"/>
</dbReference>
<evidence type="ECO:0000259" key="2">
    <source>
        <dbReference type="PROSITE" id="PS50405"/>
    </source>
</evidence>
<gene>
    <name evidence="3" type="ORF">GCM10025772_14510</name>
</gene>
<dbReference type="SFLD" id="SFLDG00358">
    <property type="entry name" value="Main_(cytGST)"/>
    <property type="match status" value="1"/>
</dbReference>
<evidence type="ECO:0000313" key="3">
    <source>
        <dbReference type="EMBL" id="GAA5190269.1"/>
    </source>
</evidence>
<dbReference type="SUPFAM" id="SSF47616">
    <property type="entry name" value="GST C-terminal domain-like"/>
    <property type="match status" value="1"/>
</dbReference>
<dbReference type="EMBL" id="BAABLF010000008">
    <property type="protein sequence ID" value="GAA5190269.1"/>
    <property type="molecule type" value="Genomic_DNA"/>
</dbReference>
<accession>A0ABP9S1R5</accession>
<reference evidence="4" key="1">
    <citation type="journal article" date="2019" name="Int. J. Syst. Evol. Microbiol.">
        <title>The Global Catalogue of Microorganisms (GCM) 10K type strain sequencing project: providing services to taxonomists for standard genome sequencing and annotation.</title>
        <authorList>
            <consortium name="The Broad Institute Genomics Platform"/>
            <consortium name="The Broad Institute Genome Sequencing Center for Infectious Disease"/>
            <person name="Wu L."/>
            <person name="Ma J."/>
        </authorList>
    </citation>
    <scope>NUCLEOTIDE SEQUENCE [LARGE SCALE GENOMIC DNA]</scope>
    <source>
        <strain evidence="4">JCM 18720</strain>
    </source>
</reference>
<protein>
    <submittedName>
        <fullName evidence="3">Glutathione S-transferase family protein</fullName>
    </submittedName>
</protein>
<dbReference type="InterPro" id="IPR036282">
    <property type="entry name" value="Glutathione-S-Trfase_C_sf"/>
</dbReference>
<sequence>MITLYGYPKTRSLRVSWLLEELGVEWQYHLVDLKQGEHFRAPFSQLNPRKKIPTLTDGSLTLSESAAICLYLAERYGQEQWLPQPGTDASGKHHQWISLITCELEQPLWLMGKHKFALPPARRVPEVLECAHWEWQKILEEVDPELPESGFLLGDHPMVADLLLAHTLNWAKNFEQPLSERAEAYRARICQRPALKRALKKELAGLPETTIGS</sequence>
<dbReference type="Pfam" id="PF02798">
    <property type="entry name" value="GST_N"/>
    <property type="match status" value="1"/>
</dbReference>
<organism evidence="3 4">
    <name type="scientific">Ferrimonas gelatinilytica</name>
    <dbReference type="NCBI Taxonomy" id="1255257"/>
    <lineage>
        <taxon>Bacteria</taxon>
        <taxon>Pseudomonadati</taxon>
        <taxon>Pseudomonadota</taxon>
        <taxon>Gammaproteobacteria</taxon>
        <taxon>Alteromonadales</taxon>
        <taxon>Ferrimonadaceae</taxon>
        <taxon>Ferrimonas</taxon>
    </lineage>
</organism>
<proteinExistence type="predicted"/>
<dbReference type="SUPFAM" id="SSF52833">
    <property type="entry name" value="Thioredoxin-like"/>
    <property type="match status" value="1"/>
</dbReference>
<dbReference type="PROSITE" id="PS50405">
    <property type="entry name" value="GST_CTER"/>
    <property type="match status" value="1"/>
</dbReference>
<comment type="caution">
    <text evidence="3">The sequence shown here is derived from an EMBL/GenBank/DDBJ whole genome shotgun (WGS) entry which is preliminary data.</text>
</comment>
<name>A0ABP9S1R5_9GAMM</name>
<dbReference type="PANTHER" id="PTHR44051">
    <property type="entry name" value="GLUTATHIONE S-TRANSFERASE-RELATED"/>
    <property type="match status" value="1"/>
</dbReference>
<keyword evidence="4" id="KW-1185">Reference proteome</keyword>
<feature type="domain" description="GST N-terminal" evidence="1">
    <location>
        <begin position="1"/>
        <end position="80"/>
    </location>
</feature>
<evidence type="ECO:0000259" key="1">
    <source>
        <dbReference type="PROSITE" id="PS50404"/>
    </source>
</evidence>
<dbReference type="InterPro" id="IPR010987">
    <property type="entry name" value="Glutathione-S-Trfase_C-like"/>
</dbReference>
<dbReference type="PROSITE" id="PS50404">
    <property type="entry name" value="GST_NTER"/>
    <property type="match status" value="1"/>
</dbReference>
<evidence type="ECO:0000313" key="4">
    <source>
        <dbReference type="Proteomes" id="UP001501600"/>
    </source>
</evidence>
<dbReference type="PANTHER" id="PTHR44051:SF8">
    <property type="entry name" value="GLUTATHIONE S-TRANSFERASE GSTA"/>
    <property type="match status" value="1"/>
</dbReference>
<dbReference type="Gene3D" id="1.20.1050.10">
    <property type="match status" value="1"/>
</dbReference>
<dbReference type="CDD" id="cd03046">
    <property type="entry name" value="GST_N_GTT1_like"/>
    <property type="match status" value="1"/>
</dbReference>
<dbReference type="InterPro" id="IPR040079">
    <property type="entry name" value="Glutathione_S-Trfase"/>
</dbReference>
<dbReference type="Proteomes" id="UP001501600">
    <property type="component" value="Unassembled WGS sequence"/>
</dbReference>
<dbReference type="SFLD" id="SFLDS00019">
    <property type="entry name" value="Glutathione_Transferase_(cytos"/>
    <property type="match status" value="1"/>
</dbReference>
<dbReference type="Gene3D" id="3.40.30.10">
    <property type="entry name" value="Glutaredoxin"/>
    <property type="match status" value="1"/>
</dbReference>
<dbReference type="RefSeq" id="WP_345316385.1">
    <property type="nucleotide sequence ID" value="NZ_BAABLF010000008.1"/>
</dbReference>
<feature type="domain" description="GST C-terminal" evidence="2">
    <location>
        <begin position="86"/>
        <end position="211"/>
    </location>
</feature>